<dbReference type="SMART" id="SM00883">
    <property type="entry name" value="Cpn10"/>
    <property type="match status" value="1"/>
</dbReference>
<dbReference type="GO" id="GO:0005524">
    <property type="term" value="F:ATP binding"/>
    <property type="evidence" value="ECO:0007669"/>
    <property type="project" value="InterPro"/>
</dbReference>
<accession>J3YQA5</accession>
<evidence type="ECO:0000313" key="5">
    <source>
        <dbReference type="Proteomes" id="UP000003933"/>
    </source>
</evidence>
<dbReference type="InterPro" id="IPR011032">
    <property type="entry name" value="GroES-like_sf"/>
</dbReference>
<dbReference type="InterPro" id="IPR037124">
    <property type="entry name" value="Chaperonin_GroES_sf"/>
</dbReference>
<dbReference type="PATRIC" id="fig|1202539.3.peg.51"/>
<dbReference type="CDD" id="cd00320">
    <property type="entry name" value="cpn10"/>
    <property type="match status" value="1"/>
</dbReference>
<dbReference type="AlphaFoldDB" id="J3YQA5"/>
<dbReference type="OrthoDB" id="9806791at2"/>
<dbReference type="SUPFAM" id="SSF50129">
    <property type="entry name" value="GroES-like"/>
    <property type="match status" value="1"/>
</dbReference>
<dbReference type="HOGENOM" id="CLU_132825_1_1_6"/>
<comment type="subunit">
    <text evidence="3">Heptamer of 7 subunits arranged in a ring.</text>
</comment>
<evidence type="ECO:0000256" key="2">
    <source>
        <dbReference type="ARBA" id="ARBA00023186"/>
    </source>
</evidence>
<reference evidence="4 5" key="1">
    <citation type="journal article" date="2012" name="Mol. Biol. Evol.">
        <title>Genome reduction and co-evolution between the primary and secondary bacterial symbionts of psyllids.</title>
        <authorList>
            <person name="Sloan D.B."/>
            <person name="Moran N.A."/>
        </authorList>
    </citation>
    <scope>NUCLEOTIDE SEQUENCE [LARGE SCALE GENOMIC DNA]</scope>
    <source>
        <strain evidence="4 5">HT</strain>
    </source>
</reference>
<dbReference type="Proteomes" id="UP000003933">
    <property type="component" value="Chromosome"/>
</dbReference>
<dbReference type="KEGG" id="crt:A355_057"/>
<dbReference type="Gene3D" id="2.30.33.40">
    <property type="entry name" value="GroES chaperonin"/>
    <property type="match status" value="1"/>
</dbReference>
<sequence>MEFFPLYDKIVVIKLEENNKIGGIYIPNNDNSILKGKVIKTGIGRISSDGKIHSLIVKENDLILFKNNFNIDNYKYNNIEYFFLKESEIISIIK</sequence>
<proteinExistence type="inferred from homology"/>
<dbReference type="RefSeq" id="WP_014887398.1">
    <property type="nucleotide sequence ID" value="NC_018417.1"/>
</dbReference>
<dbReference type="EMBL" id="CP003544">
    <property type="protein sequence ID" value="AFP84098.1"/>
    <property type="molecule type" value="Genomic_DNA"/>
</dbReference>
<dbReference type="InterPro" id="IPR020818">
    <property type="entry name" value="Chaperonin_GroES"/>
</dbReference>
<dbReference type="PRINTS" id="PR00297">
    <property type="entry name" value="CHAPERONIN10"/>
</dbReference>
<comment type="similarity">
    <text evidence="1 3">Belongs to the GroES chaperonin family.</text>
</comment>
<evidence type="ECO:0000313" key="4">
    <source>
        <dbReference type="EMBL" id="AFP84098.1"/>
    </source>
</evidence>
<dbReference type="Pfam" id="PF00166">
    <property type="entry name" value="Cpn10"/>
    <property type="match status" value="1"/>
</dbReference>
<keyword evidence="2 3" id="KW-0143">Chaperone</keyword>
<dbReference type="STRING" id="1202539.A355_057"/>
<dbReference type="GO" id="GO:0044183">
    <property type="term" value="F:protein folding chaperone"/>
    <property type="evidence" value="ECO:0007669"/>
    <property type="project" value="InterPro"/>
</dbReference>
<evidence type="ECO:0000256" key="1">
    <source>
        <dbReference type="ARBA" id="ARBA00006975"/>
    </source>
</evidence>
<comment type="function">
    <text evidence="3">Together with the chaperonin GroEL, plays an essential role in assisting protein folding. The GroEL-GroES system forms a nano-cage that allows encapsulation of the non-native substrate proteins and provides a physical environment optimized to promote and accelerate protein folding. GroES binds to the apical surface of the GroEL ring, thereby capping the opening of the GroEL channel.</text>
</comment>
<organism evidence="4 5">
    <name type="scientific">Candidatus Carsonella ruddii HT isolate Thao2000</name>
    <dbReference type="NCBI Taxonomy" id="1202539"/>
    <lineage>
        <taxon>Bacteria</taxon>
        <taxon>Pseudomonadati</taxon>
        <taxon>Pseudomonadota</taxon>
        <taxon>Gammaproteobacteria</taxon>
        <taxon>Oceanospirillales</taxon>
        <taxon>Halomonadaceae</taxon>
        <taxon>Zymobacter group</taxon>
        <taxon>Candidatus Carsonella</taxon>
    </lineage>
</organism>
<protein>
    <recommendedName>
        <fullName evidence="3">10 kDa chaperonin</fullName>
    </recommendedName>
</protein>
<name>J3YQA5_CARRU</name>
<gene>
    <name evidence="4" type="primary">groES</name>
    <name evidence="4" type="ORF">A355_057</name>
</gene>
<evidence type="ECO:0000256" key="3">
    <source>
        <dbReference type="RuleBase" id="RU000535"/>
    </source>
</evidence>